<feature type="domain" description="Rhodanese" evidence="2">
    <location>
        <begin position="244"/>
        <end position="347"/>
    </location>
</feature>
<dbReference type="GO" id="GO:0004792">
    <property type="term" value="F:thiosulfate-cyanide sulfurtransferase activity"/>
    <property type="evidence" value="ECO:0007669"/>
    <property type="project" value="TreeGrafter"/>
</dbReference>
<dbReference type="GeneID" id="19010988"/>
<sequence>MHVTNVGGSLTTAVCLSLIAWSVRVLRSSKPNLLKDLQSHLKNKSADDGTNENKSTSINSIKQKARNAARHESYARLSPVAFWLLVETKPVEFFIVDVSDRSENSDLVRALQRRFISEEKEEEATTKNKSLYYVRMDLSEVQLLLRNRNSPSATSSMFHKRYPRTKTPGLRSNLIFVSPHGKHAAQAAAQASSLGFSRCSTVVGGMVSLIPLLDSDMKSLLSEEDVSLSRDAFMTLLESSHLLSTGAAVIIDIRRYDERVYYGSIRGTVHMLVDHIPKALLLGDEDWFRSFRFPKPKPETFVVLLTSSASRANWARQVFSDAGVTNVKTYTVENGFAWAQHSRCTKYEMFEEGEKPPEIMDLGNNLPFSRAKGEGELRIENVLVS</sequence>
<dbReference type="AlphaFoldDB" id="K8ERE7"/>
<accession>K8ERE7</accession>
<dbReference type="GO" id="GO:0005739">
    <property type="term" value="C:mitochondrion"/>
    <property type="evidence" value="ECO:0007669"/>
    <property type="project" value="TreeGrafter"/>
</dbReference>
<dbReference type="eggNOG" id="ENOG502S36G">
    <property type="taxonomic scope" value="Eukaryota"/>
</dbReference>
<protein>
    <recommendedName>
        <fullName evidence="2">Rhodanese domain-containing protein</fullName>
    </recommendedName>
</protein>
<evidence type="ECO:0000259" key="2">
    <source>
        <dbReference type="PROSITE" id="PS50206"/>
    </source>
</evidence>
<gene>
    <name evidence="3" type="ordered locus">Bathy17g01990</name>
</gene>
<evidence type="ECO:0000256" key="1">
    <source>
        <dbReference type="SAM" id="MobiDB-lite"/>
    </source>
</evidence>
<dbReference type="InterPro" id="IPR001763">
    <property type="entry name" value="Rhodanese-like_dom"/>
</dbReference>
<dbReference type="PANTHER" id="PTHR44086:SF10">
    <property type="entry name" value="THIOSULFATE SULFURTRANSFERASE_RHODANESE-LIKE DOMAIN-CONTAINING PROTEIN 3"/>
    <property type="match status" value="1"/>
</dbReference>
<evidence type="ECO:0000313" key="4">
    <source>
        <dbReference type="Proteomes" id="UP000198341"/>
    </source>
</evidence>
<dbReference type="OrthoDB" id="566238at2759"/>
<feature type="region of interest" description="Disordered" evidence="1">
    <location>
        <begin position="42"/>
        <end position="63"/>
    </location>
</feature>
<name>K8ERE7_9CHLO</name>
<dbReference type="Gene3D" id="3.40.250.10">
    <property type="entry name" value="Rhodanese-like domain"/>
    <property type="match status" value="1"/>
</dbReference>
<dbReference type="EMBL" id="FO082262">
    <property type="protein sequence ID" value="CCO20514.1"/>
    <property type="molecule type" value="Genomic_DNA"/>
</dbReference>
<dbReference type="RefSeq" id="XP_007508410.1">
    <property type="nucleotide sequence ID" value="XM_007508348.1"/>
</dbReference>
<keyword evidence="4" id="KW-1185">Reference proteome</keyword>
<dbReference type="PANTHER" id="PTHR44086">
    <property type="entry name" value="THIOSULFATE SULFURTRANSFERASE RDL2, MITOCHONDRIAL-RELATED"/>
    <property type="match status" value="1"/>
</dbReference>
<organism evidence="3 4">
    <name type="scientific">Bathycoccus prasinos</name>
    <dbReference type="NCBI Taxonomy" id="41875"/>
    <lineage>
        <taxon>Eukaryota</taxon>
        <taxon>Viridiplantae</taxon>
        <taxon>Chlorophyta</taxon>
        <taxon>Mamiellophyceae</taxon>
        <taxon>Mamiellales</taxon>
        <taxon>Bathycoccaceae</taxon>
        <taxon>Bathycoccus</taxon>
    </lineage>
</organism>
<reference evidence="3 4" key="1">
    <citation type="submission" date="2011-10" db="EMBL/GenBank/DDBJ databases">
        <authorList>
            <person name="Genoscope - CEA"/>
        </authorList>
    </citation>
    <scope>NUCLEOTIDE SEQUENCE [LARGE SCALE GENOMIC DNA]</scope>
    <source>
        <strain evidence="3 4">RCC 1105</strain>
    </source>
</reference>
<dbReference type="KEGG" id="bpg:Bathy17g01990"/>
<dbReference type="STRING" id="41875.K8ERE7"/>
<proteinExistence type="predicted"/>
<dbReference type="InterPro" id="IPR036873">
    <property type="entry name" value="Rhodanese-like_dom_sf"/>
</dbReference>
<dbReference type="Proteomes" id="UP000198341">
    <property type="component" value="Chromosome 17"/>
</dbReference>
<evidence type="ECO:0000313" key="3">
    <source>
        <dbReference type="EMBL" id="CCO20514.1"/>
    </source>
</evidence>
<dbReference type="PROSITE" id="PS50206">
    <property type="entry name" value="RHODANESE_3"/>
    <property type="match status" value="1"/>
</dbReference>
<dbReference type="SUPFAM" id="SSF52821">
    <property type="entry name" value="Rhodanese/Cell cycle control phosphatase"/>
    <property type="match status" value="1"/>
</dbReference>
<feature type="compositionally biased region" description="Polar residues" evidence="1">
    <location>
        <begin position="52"/>
        <end position="62"/>
    </location>
</feature>